<dbReference type="EMBL" id="CP036298">
    <property type="protein sequence ID" value="QDV22421.1"/>
    <property type="molecule type" value="Genomic_DNA"/>
</dbReference>
<dbReference type="PANTHER" id="PTHR16026">
    <property type="entry name" value="CARTILAGE ACIDIC PROTEIN 1"/>
    <property type="match status" value="1"/>
</dbReference>
<keyword evidence="4" id="KW-1185">Reference proteome</keyword>
<evidence type="ECO:0000259" key="2">
    <source>
        <dbReference type="Pfam" id="PF07593"/>
    </source>
</evidence>
<dbReference type="Gene3D" id="2.130.10.130">
    <property type="entry name" value="Integrin alpha, N-terminal"/>
    <property type="match status" value="2"/>
</dbReference>
<dbReference type="InterPro" id="IPR028994">
    <property type="entry name" value="Integrin_alpha_N"/>
</dbReference>
<dbReference type="PANTHER" id="PTHR16026:SF0">
    <property type="entry name" value="CARTILAGE ACIDIC PROTEIN 1"/>
    <property type="match status" value="1"/>
</dbReference>
<feature type="domain" description="ASPIC/UnbV" evidence="2">
    <location>
        <begin position="511"/>
        <end position="574"/>
    </location>
</feature>
<dbReference type="SUPFAM" id="SSF69318">
    <property type="entry name" value="Integrin alpha N-terminal domain"/>
    <property type="match status" value="1"/>
</dbReference>
<dbReference type="InterPro" id="IPR013517">
    <property type="entry name" value="FG-GAP"/>
</dbReference>
<dbReference type="AlphaFoldDB" id="A0A518G1E4"/>
<proteinExistence type="predicted"/>
<evidence type="ECO:0000313" key="3">
    <source>
        <dbReference type="EMBL" id="QDV22421.1"/>
    </source>
</evidence>
<dbReference type="Proteomes" id="UP000318017">
    <property type="component" value="Chromosome"/>
</dbReference>
<reference evidence="3 4" key="1">
    <citation type="submission" date="2019-02" db="EMBL/GenBank/DDBJ databases">
        <title>Deep-cultivation of Planctomycetes and their phenomic and genomic characterization uncovers novel biology.</title>
        <authorList>
            <person name="Wiegand S."/>
            <person name="Jogler M."/>
            <person name="Boedeker C."/>
            <person name="Pinto D."/>
            <person name="Vollmers J."/>
            <person name="Rivas-Marin E."/>
            <person name="Kohn T."/>
            <person name="Peeters S.H."/>
            <person name="Heuer A."/>
            <person name="Rast P."/>
            <person name="Oberbeckmann S."/>
            <person name="Bunk B."/>
            <person name="Jeske O."/>
            <person name="Meyerdierks A."/>
            <person name="Storesund J.E."/>
            <person name="Kallscheuer N."/>
            <person name="Luecker S."/>
            <person name="Lage O.M."/>
            <person name="Pohl T."/>
            <person name="Merkel B.J."/>
            <person name="Hornburger P."/>
            <person name="Mueller R.-W."/>
            <person name="Bruemmer F."/>
            <person name="Labrenz M."/>
            <person name="Spormann A.M."/>
            <person name="Op den Camp H."/>
            <person name="Overmann J."/>
            <person name="Amann R."/>
            <person name="Jetten M.S.M."/>
            <person name="Mascher T."/>
            <person name="Medema M.H."/>
            <person name="Devos D.P."/>
            <person name="Kaster A.-K."/>
            <person name="Ovreas L."/>
            <person name="Rohde M."/>
            <person name="Galperin M.Y."/>
            <person name="Jogler C."/>
        </authorList>
    </citation>
    <scope>NUCLEOTIDE SEQUENCE [LARGE SCALE GENOMIC DNA]</scope>
    <source>
        <strain evidence="3 4">Q31a</strain>
    </source>
</reference>
<keyword evidence="1" id="KW-0732">Signal</keyword>
<dbReference type="InterPro" id="IPR011519">
    <property type="entry name" value="UnbV_ASPIC"/>
</dbReference>
<dbReference type="InterPro" id="IPR027039">
    <property type="entry name" value="Crtac1"/>
</dbReference>
<dbReference type="Pfam" id="PF13517">
    <property type="entry name" value="FG-GAP_3"/>
    <property type="match status" value="2"/>
</dbReference>
<name>A0A518G1E4_9BACT</name>
<gene>
    <name evidence="3" type="ORF">Q31a_07060</name>
</gene>
<accession>A0A518G1E4</accession>
<dbReference type="KEGG" id="ahel:Q31a_07060"/>
<evidence type="ECO:0000313" key="4">
    <source>
        <dbReference type="Proteomes" id="UP000318017"/>
    </source>
</evidence>
<protein>
    <submittedName>
        <fullName evidence="3">FG-GAP repeat protein</fullName>
    </submittedName>
</protein>
<evidence type="ECO:0000256" key="1">
    <source>
        <dbReference type="ARBA" id="ARBA00022729"/>
    </source>
</evidence>
<dbReference type="Pfam" id="PF07593">
    <property type="entry name" value="UnbV_ASPIC"/>
    <property type="match status" value="1"/>
</dbReference>
<sequence length="584" mass="63144">MQIVFQAGTAAQAMVLTSMRFTALLALGLALCGCKQQVKTPTKNWTEDGSGQAEAEHLFDFRDHTVESLVRAVYDNGEGAGEFSIVESLGGGVAALDYDRDGSIDLLFPGGGSIQRDEPLTGLPSTLWRQRDGLQFRDCTELAHLVPPKQYSHGCTTGDFDNDGFDDVLITGYDDLQLLHNLGDGTFAETALTATPENYSWSSSAAWGDFNGDGNLDLYIANYVDWSWENHPACPSGTPGVMDVCTPNDFSGLNDTLYFSNGDGTFRRADESSGLEAGGKGLGVLVADFNSDGHADIYVANDTTNNFLYLNDGTGSFLDAGLMSGTGLDGSGTPNGSMGIALLDFDQNLEPDLWVTNYENESYALYENNGDARFMWATERAGLNSLGNLFVGFGTIAADLDLDGDEDLVVTNGHVMIHPKQSRTEQQSLLLANSEVGDSRRLVRQEFSADSFFSKFHRGRGLICGDLDRDGDLDLVYSHTQEPAAILLNETQTTGKLLSVDLVGTKSNRNAIGTRAILHTNRGKFLRSVVGGGSYLSQNPYTLHWGILPDEVIERLEIYWPSGILQSVTNLHAGAPLSILESPQ</sequence>
<organism evidence="3 4">
    <name type="scientific">Aureliella helgolandensis</name>
    <dbReference type="NCBI Taxonomy" id="2527968"/>
    <lineage>
        <taxon>Bacteria</taxon>
        <taxon>Pseudomonadati</taxon>
        <taxon>Planctomycetota</taxon>
        <taxon>Planctomycetia</taxon>
        <taxon>Pirellulales</taxon>
        <taxon>Pirellulaceae</taxon>
        <taxon>Aureliella</taxon>
    </lineage>
</organism>